<dbReference type="SUPFAM" id="SSF49899">
    <property type="entry name" value="Concanavalin A-like lectins/glucanases"/>
    <property type="match status" value="1"/>
</dbReference>
<evidence type="ECO:0000313" key="2">
    <source>
        <dbReference type="Proteomes" id="UP000321798"/>
    </source>
</evidence>
<dbReference type="Gene3D" id="2.60.120.200">
    <property type="match status" value="1"/>
</dbReference>
<organism evidence="1 2">
    <name type="scientific">Cellulomonas soli</name>
    <dbReference type="NCBI Taxonomy" id="931535"/>
    <lineage>
        <taxon>Bacteria</taxon>
        <taxon>Bacillati</taxon>
        <taxon>Actinomycetota</taxon>
        <taxon>Actinomycetes</taxon>
        <taxon>Micrococcales</taxon>
        <taxon>Cellulomonadaceae</taxon>
        <taxon>Cellulomonas</taxon>
    </lineage>
</organism>
<accession>A0A512PIH2</accession>
<reference evidence="1 2" key="1">
    <citation type="submission" date="2019-07" db="EMBL/GenBank/DDBJ databases">
        <title>Whole genome shotgun sequence of Cellulomonas soli NBRC 109434.</title>
        <authorList>
            <person name="Hosoyama A."/>
            <person name="Uohara A."/>
            <person name="Ohji S."/>
            <person name="Ichikawa N."/>
        </authorList>
    </citation>
    <scope>NUCLEOTIDE SEQUENCE [LARGE SCALE GENOMIC DNA]</scope>
    <source>
        <strain evidence="1 2">NBRC 109434</strain>
    </source>
</reference>
<dbReference type="InterPro" id="IPR013320">
    <property type="entry name" value="ConA-like_dom_sf"/>
</dbReference>
<protein>
    <recommendedName>
        <fullName evidence="3">LamG-like jellyroll fold domain-containing protein</fullName>
    </recommendedName>
</protein>
<dbReference type="Proteomes" id="UP000321798">
    <property type="component" value="Unassembled WGS sequence"/>
</dbReference>
<dbReference type="AlphaFoldDB" id="A0A512PIH2"/>
<comment type="caution">
    <text evidence="1">The sequence shown here is derived from an EMBL/GenBank/DDBJ whole genome shotgun (WGS) entry which is preliminary data.</text>
</comment>
<sequence>MSASDGGDMALHEAVGMRRGLRSFVLVAVGALSVVSAVCPPPAAAADDVSAPSSACRESTALEAEAVDLAAACGADVEVTSSRTEWDTLYAQPDGTMRWDASATAVRTLLDDQWAPVDNTLVASGSGFEVAAPVTAMTFSDGAPGIPLVSLQRDGHSMTFDVSLDLPAPTVDGPRLTYTDVLPGVDLLVTVNADATGFSEVLRVEDAHAAADPRLAELTFPVTTTSDLDLEGAGGGFVALDGAGERVFSSPTPAMWDSTQATTRTAQPLALLGLGRVGAQLATVGPTPVAAEAPAAGGDRAVAPIGGENVAWMPAKVSTDAVTITPDAQLLADPETTWPVYIDPSISGSRNMWTAVRDVFGQDYGFDPDQGVGLCSRATTTSCSATFKSRLLWTFTGLGEIGALTSNQIVSATFAAVGTNAYDCTPRPVTLYRVGDFNSSTPWPGGTLWEAMSTVTFVAKSSCAGQPVRWIEFDATAQARAIADANTAQGSLGLAVDESSMAYWKRFRNDATFSITYNRPPSTPTGLSLTVGAAVKSCGSWINSRTPTLSATVDDPDGGNLQAYFDVFSTSGAVYTPGLTTAKAAGSVHTQAVPSGSLSDGDGYQFRVVALDSGGLLGGASFCQFGIDTVAPVAPVIAPATATSYPVKYVEGAWAGGLHQVGGFAVSAGTSTDVLSYKYSFNNTALSSSVSGSAATLTFSPDQVGPQTLRVQAVDRAGNVSPVSLYTFNVDFPVTSAQWSLDEGSGTVARSSVAADGSPLLNLAGATSWVDGPLVPFGAVDDRALHFGALADRAVTAGPVVSTAGSFAVLATVRLDSLPAATATAVGQDGRDFSGFELGYRADATCAGGMSSCWYFSMRTADTAGGAVQVASPAATVAGEWVSLVAMHDASTGLVELSVCTPFGDPTPSALVTAPYASTWRASGPLRVGGALSAGAPVAAWPGDVADVQLLAGTVDESAIRRACSPAASGTAGTE</sequence>
<gene>
    <name evidence="1" type="ORF">CSO01_37230</name>
</gene>
<keyword evidence="2" id="KW-1185">Reference proteome</keyword>
<evidence type="ECO:0008006" key="3">
    <source>
        <dbReference type="Google" id="ProtNLM"/>
    </source>
</evidence>
<name>A0A512PIH2_9CELL</name>
<evidence type="ECO:0000313" key="1">
    <source>
        <dbReference type="EMBL" id="GEP71008.1"/>
    </source>
</evidence>
<proteinExistence type="predicted"/>
<dbReference type="EMBL" id="BKAL01000020">
    <property type="protein sequence ID" value="GEP71008.1"/>
    <property type="molecule type" value="Genomic_DNA"/>
</dbReference>